<protein>
    <submittedName>
        <fullName evidence="2">Uncharacterized protein</fullName>
    </submittedName>
</protein>
<feature type="signal peptide" evidence="1">
    <location>
        <begin position="1"/>
        <end position="16"/>
    </location>
</feature>
<dbReference type="eggNOG" id="KOG2798">
    <property type="taxonomic scope" value="Eukaryota"/>
</dbReference>
<dbReference type="PANTHER" id="PTHR12303:SF11">
    <property type="entry name" value="AER338CP"/>
    <property type="match status" value="1"/>
</dbReference>
<dbReference type="EMBL" id="DS480479">
    <property type="protein sequence ID" value="EDO15126.1"/>
    <property type="molecule type" value="Genomic_DNA"/>
</dbReference>
<evidence type="ECO:0000313" key="2">
    <source>
        <dbReference type="EMBL" id="EDO15126.1"/>
    </source>
</evidence>
<keyword evidence="3" id="KW-1185">Reference proteome</keyword>
<dbReference type="Pfam" id="PF07942">
    <property type="entry name" value="CARME"/>
    <property type="match status" value="1"/>
</dbReference>
<dbReference type="PANTHER" id="PTHR12303">
    <property type="entry name" value="CARNOSINE N-METHYLTRANSFERASE"/>
    <property type="match status" value="1"/>
</dbReference>
<dbReference type="PhylomeDB" id="A7TRG6"/>
<dbReference type="RefSeq" id="XP_001642984.1">
    <property type="nucleotide sequence ID" value="XM_001642934.1"/>
</dbReference>
<organism evidence="3">
    <name type="scientific">Vanderwaltozyma polyspora (strain ATCC 22028 / DSM 70294 / BCRC 21397 / CBS 2163 / NBRC 10782 / NRRL Y-8283 / UCD 57-17)</name>
    <name type="common">Kluyveromyces polysporus</name>
    <dbReference type="NCBI Taxonomy" id="436907"/>
    <lineage>
        <taxon>Eukaryota</taxon>
        <taxon>Fungi</taxon>
        <taxon>Dikarya</taxon>
        <taxon>Ascomycota</taxon>
        <taxon>Saccharomycotina</taxon>
        <taxon>Saccharomycetes</taxon>
        <taxon>Saccharomycetales</taxon>
        <taxon>Saccharomycetaceae</taxon>
        <taxon>Vanderwaltozyma</taxon>
    </lineage>
</organism>
<dbReference type="OMA" id="SMWQGYY"/>
<name>A7TRG6_VANPO</name>
<dbReference type="SMART" id="SM01296">
    <property type="entry name" value="N2227"/>
    <property type="match status" value="1"/>
</dbReference>
<proteinExistence type="predicted"/>
<gene>
    <name evidence="2" type="ORF">Kpol_413p1</name>
</gene>
<dbReference type="KEGG" id="vpo:Kpol_413p1"/>
<dbReference type="InterPro" id="IPR012901">
    <property type="entry name" value="CARME"/>
</dbReference>
<dbReference type="Proteomes" id="UP000000267">
    <property type="component" value="Unassembled WGS sequence"/>
</dbReference>
<feature type="chain" id="PRO_5002715235" evidence="1">
    <location>
        <begin position="17"/>
        <end position="471"/>
    </location>
</feature>
<dbReference type="STRING" id="436907.A7TRG6"/>
<keyword evidence="1" id="KW-0732">Signal</keyword>
<dbReference type="AlphaFoldDB" id="A7TRG6"/>
<reference evidence="2 3" key="1">
    <citation type="journal article" date="2007" name="Proc. Natl. Acad. Sci. U.S.A.">
        <title>Independent sorting-out of thousands of duplicated gene pairs in two yeast species descended from a whole-genome duplication.</title>
        <authorList>
            <person name="Scannell D.R."/>
            <person name="Frank A.C."/>
            <person name="Conant G.C."/>
            <person name="Byrne K.P."/>
            <person name="Woolfit M."/>
            <person name="Wolfe K.H."/>
        </authorList>
    </citation>
    <scope>NUCLEOTIDE SEQUENCE [LARGE SCALE GENOMIC DNA]</scope>
    <source>
        <strain evidence="3">ATCC 22028 / DSM 70294 / BCRC 21397 / CBS 2163 / NBRC 10782 / NRRL Y-8283 / UCD 57-17</strain>
    </source>
</reference>
<evidence type="ECO:0000256" key="1">
    <source>
        <dbReference type="SAM" id="SignalP"/>
    </source>
</evidence>
<evidence type="ECO:0000313" key="3">
    <source>
        <dbReference type="Proteomes" id="UP000000267"/>
    </source>
</evidence>
<dbReference type="GO" id="GO:0008757">
    <property type="term" value="F:S-adenosylmethionine-dependent methyltransferase activity"/>
    <property type="evidence" value="ECO:0007669"/>
    <property type="project" value="InterPro"/>
</dbReference>
<accession>A7TRG6</accession>
<dbReference type="HOGENOM" id="CLU_030612_3_0_1"/>
<dbReference type="GeneID" id="5543181"/>
<dbReference type="FunCoup" id="A7TRG6">
    <property type="interactions" value="68"/>
</dbReference>
<sequence length="471" mass="54022">MGSISASLLFTILAIAMSILRKYEPFNSWVQKQIEKMLMKSNLVSKELVVRLPDFKLVKNDEFSINGRAPGKYGISLSEISETLSNLKEYEIRAKRLNSVISQRANQLNNYRINQLAKINYFEKIQTVDTAIENNSIVLKKIIEHTLNKLLQKNIMDTTNDELYVELNTLCGILGYSVKNKSTLVDNHSPVTLHANTNSNQGRVVETMSHLCRDWSSDYNREIEPLLSFIMDRIDSIEIKPNTKTLIIVPGSGLGKISYSLAKKYPNYTVDSIEWSALMYLVNQFVLEHGENVKIHPFAQHYSSQMSLDKQARPIEVQLPKTEDLPLNLKTLYGDFREYQPLDIINNKIDGYEQIIVVTAYFIDTAENMFEYIESIEGLTNFLNNTDSKSNNKLNWINVGPLKYGTRPLVQLTANELLKLRKLRGWEDLSNETLTDYVSSPLNGYITDYDSLYQGYYGLLRFHSRYPSNDG</sequence>
<dbReference type="InParanoid" id="A7TRG6"/>
<dbReference type="OrthoDB" id="978at2759"/>